<dbReference type="InterPro" id="IPR001662">
    <property type="entry name" value="EF1B_G_C"/>
</dbReference>
<dbReference type="InterPro" id="IPR050802">
    <property type="entry name" value="EF-GSTs"/>
</dbReference>
<evidence type="ECO:0000256" key="1">
    <source>
        <dbReference type="ARBA" id="ARBA00022768"/>
    </source>
</evidence>
<dbReference type="InterPro" id="IPR036249">
    <property type="entry name" value="Thioredoxin-like_sf"/>
</dbReference>
<dbReference type="GO" id="GO:0005634">
    <property type="term" value="C:nucleus"/>
    <property type="evidence" value="ECO:0007669"/>
    <property type="project" value="TreeGrafter"/>
</dbReference>
<feature type="domain" description="EF-1-gamma C-terminal" evidence="6">
    <location>
        <begin position="255"/>
        <end position="326"/>
    </location>
</feature>
<dbReference type="SMART" id="SM01183">
    <property type="entry name" value="EF1G"/>
    <property type="match status" value="1"/>
</dbReference>
<dbReference type="PANTHER" id="PTHR43986:SF1">
    <property type="entry name" value="ELONGATION FACTOR 1-GAMMA"/>
    <property type="match status" value="1"/>
</dbReference>
<dbReference type="CDD" id="cd03181">
    <property type="entry name" value="GST_C_EF1Bgamma_like"/>
    <property type="match status" value="1"/>
</dbReference>
<dbReference type="AlphaFoldDB" id="A0A814P331"/>
<dbReference type="GO" id="GO:0003746">
    <property type="term" value="F:translation elongation factor activity"/>
    <property type="evidence" value="ECO:0007669"/>
    <property type="project" value="UniProtKB-UniRule"/>
</dbReference>
<dbReference type="InterPro" id="IPR036433">
    <property type="entry name" value="EF1B_G_C_sf"/>
</dbReference>
<dbReference type="OrthoDB" id="249703at2759"/>
<evidence type="ECO:0000256" key="4">
    <source>
        <dbReference type="RuleBase" id="RU003494"/>
    </source>
</evidence>
<dbReference type="Pfam" id="PF02798">
    <property type="entry name" value="GST_N"/>
    <property type="match status" value="1"/>
</dbReference>
<sequence length="326" mass="37100">MVAGTLYTYPESARAVKVRVAAAYSGAQLKVVEVQTADKQHPHVPYFETDDKKVHLLEANAIAYFLANDQLRGTTAEHTSQVLQWVNYGSQDVYSAVVSWVFPALSLVESTPQNITRAKEDLRRVFACLNEHLKTRTFLVGERLSLADVAVAADLLLAYRHVADEQFRKPFANVNRWFQTVVNQTHFRNVVGEVTLAVRAPEFNAEAYAQLKKETAAKPAKQEKPKAEPKPKAEAKKPEPKEEEEEDLAASEEPKNDPFATMPKGTFVMDEFKREYSNKDTLTVAIPYFWSHFDKENYSIWYCEYKYPQELTQTFMSSNLIGGMKF</sequence>
<name>A0A814P331_9BILA</name>
<dbReference type="SUPFAM" id="SSF89942">
    <property type="entry name" value="eEF1-gamma domain"/>
    <property type="match status" value="1"/>
</dbReference>
<dbReference type="SFLD" id="SFLDS00019">
    <property type="entry name" value="Glutathione_Transferase_(cytos"/>
    <property type="match status" value="1"/>
</dbReference>
<keyword evidence="2 3" id="KW-0648">Protein biosynthesis</keyword>
<feature type="region of interest" description="Disordered" evidence="5">
    <location>
        <begin position="214"/>
        <end position="262"/>
    </location>
</feature>
<dbReference type="Gene3D" id="3.40.30.10">
    <property type="entry name" value="Glutaredoxin"/>
    <property type="match status" value="1"/>
</dbReference>
<dbReference type="PANTHER" id="PTHR43986">
    <property type="entry name" value="ELONGATION FACTOR 1-GAMMA"/>
    <property type="match status" value="1"/>
</dbReference>
<gene>
    <name evidence="9" type="ORF">OXX778_LOCUS21104</name>
</gene>
<evidence type="ECO:0008006" key="11">
    <source>
        <dbReference type="Google" id="ProtNLM"/>
    </source>
</evidence>
<keyword evidence="10" id="KW-1185">Reference proteome</keyword>
<dbReference type="PROSITE" id="PS50405">
    <property type="entry name" value="GST_CTER"/>
    <property type="match status" value="1"/>
</dbReference>
<evidence type="ECO:0000256" key="3">
    <source>
        <dbReference type="PROSITE-ProRule" id="PRU00519"/>
    </source>
</evidence>
<feature type="compositionally biased region" description="Acidic residues" evidence="5">
    <location>
        <begin position="241"/>
        <end position="250"/>
    </location>
</feature>
<dbReference type="SUPFAM" id="SSF52833">
    <property type="entry name" value="Thioredoxin-like"/>
    <property type="match status" value="1"/>
</dbReference>
<organism evidence="9 10">
    <name type="scientific">Brachionus calyciflorus</name>
    <dbReference type="NCBI Taxonomy" id="104777"/>
    <lineage>
        <taxon>Eukaryota</taxon>
        <taxon>Metazoa</taxon>
        <taxon>Spiralia</taxon>
        <taxon>Gnathifera</taxon>
        <taxon>Rotifera</taxon>
        <taxon>Eurotatoria</taxon>
        <taxon>Monogononta</taxon>
        <taxon>Pseudotrocha</taxon>
        <taxon>Ploima</taxon>
        <taxon>Brachionidae</taxon>
        <taxon>Brachionus</taxon>
    </lineage>
</organism>
<dbReference type="InterPro" id="IPR040079">
    <property type="entry name" value="Glutathione_S-Trfase"/>
</dbReference>
<dbReference type="Gene3D" id="3.30.70.1010">
    <property type="entry name" value="Translation elongation factor EF1B, gamma chain, conserved domain"/>
    <property type="match status" value="1"/>
</dbReference>
<dbReference type="InterPro" id="IPR004045">
    <property type="entry name" value="Glutathione_S-Trfase_N"/>
</dbReference>
<dbReference type="PROSITE" id="PS50404">
    <property type="entry name" value="GST_NTER"/>
    <property type="match status" value="1"/>
</dbReference>
<dbReference type="Proteomes" id="UP000663879">
    <property type="component" value="Unassembled WGS sequence"/>
</dbReference>
<feature type="compositionally biased region" description="Basic and acidic residues" evidence="5">
    <location>
        <begin position="214"/>
        <end position="240"/>
    </location>
</feature>
<accession>A0A814P331</accession>
<comment type="caution">
    <text evidence="9">The sequence shown here is derived from an EMBL/GenBank/DDBJ whole genome shotgun (WGS) entry which is preliminary data.</text>
</comment>
<dbReference type="EMBL" id="CAJNOC010007500">
    <property type="protein sequence ID" value="CAF1100095.1"/>
    <property type="molecule type" value="Genomic_DNA"/>
</dbReference>
<dbReference type="InterPro" id="IPR004046">
    <property type="entry name" value="GST_C"/>
</dbReference>
<feature type="domain" description="GST C-terminal" evidence="8">
    <location>
        <begin position="75"/>
        <end position="203"/>
    </location>
</feature>
<dbReference type="PROSITE" id="PS50040">
    <property type="entry name" value="EF1G_C"/>
    <property type="match status" value="1"/>
</dbReference>
<proteinExistence type="inferred from homology"/>
<dbReference type="InterPro" id="IPR010987">
    <property type="entry name" value="Glutathione-S-Trfase_C-like"/>
</dbReference>
<protein>
    <recommendedName>
        <fullName evidence="11">Elongation factor 1 gamma</fullName>
    </recommendedName>
</protein>
<comment type="similarity">
    <text evidence="4">Belongs to the GST superfamily.</text>
</comment>
<keyword evidence="1 3" id="KW-0251">Elongation factor</keyword>
<evidence type="ECO:0000259" key="6">
    <source>
        <dbReference type="PROSITE" id="PS50040"/>
    </source>
</evidence>
<dbReference type="InterPro" id="IPR036282">
    <property type="entry name" value="Glutathione-S-Trfase_C_sf"/>
</dbReference>
<evidence type="ECO:0000313" key="10">
    <source>
        <dbReference type="Proteomes" id="UP000663879"/>
    </source>
</evidence>
<feature type="domain" description="GST N-terminal" evidence="7">
    <location>
        <begin position="2"/>
        <end position="74"/>
    </location>
</feature>
<evidence type="ECO:0000259" key="7">
    <source>
        <dbReference type="PROSITE" id="PS50404"/>
    </source>
</evidence>
<dbReference type="FunFam" id="1.20.1050.10:FF:000006">
    <property type="entry name" value="Elongation factor 1 gamma"/>
    <property type="match status" value="1"/>
</dbReference>
<evidence type="ECO:0000256" key="2">
    <source>
        <dbReference type="ARBA" id="ARBA00022917"/>
    </source>
</evidence>
<evidence type="ECO:0000259" key="8">
    <source>
        <dbReference type="PROSITE" id="PS50405"/>
    </source>
</evidence>
<dbReference type="Gene3D" id="1.20.1050.10">
    <property type="match status" value="1"/>
</dbReference>
<reference evidence="9" key="1">
    <citation type="submission" date="2021-02" db="EMBL/GenBank/DDBJ databases">
        <authorList>
            <person name="Nowell W R."/>
        </authorList>
    </citation>
    <scope>NUCLEOTIDE SEQUENCE</scope>
    <source>
        <strain evidence="9">Ploen Becks lab</strain>
    </source>
</reference>
<dbReference type="SUPFAM" id="SSF47616">
    <property type="entry name" value="GST C-terminal domain-like"/>
    <property type="match status" value="1"/>
</dbReference>
<dbReference type="Pfam" id="PF00647">
    <property type="entry name" value="EF1G"/>
    <property type="match status" value="1"/>
</dbReference>
<evidence type="ECO:0000256" key="5">
    <source>
        <dbReference type="SAM" id="MobiDB-lite"/>
    </source>
</evidence>
<dbReference type="GO" id="GO:0005737">
    <property type="term" value="C:cytoplasm"/>
    <property type="evidence" value="ECO:0007669"/>
    <property type="project" value="TreeGrafter"/>
</dbReference>
<evidence type="ECO:0000313" key="9">
    <source>
        <dbReference type="EMBL" id="CAF1100095.1"/>
    </source>
</evidence>
<dbReference type="Pfam" id="PF00043">
    <property type="entry name" value="GST_C"/>
    <property type="match status" value="1"/>
</dbReference>